<feature type="transmembrane region" description="Helical" evidence="8">
    <location>
        <begin position="198"/>
        <end position="219"/>
    </location>
</feature>
<accession>A0A6A3C7B9</accession>
<comment type="caution">
    <text evidence="9">The sequence shown here is derived from an EMBL/GenBank/DDBJ whole genome shotgun (WGS) entry which is preliminary data.</text>
</comment>
<organism evidence="9 10">
    <name type="scientific">Hibiscus syriacus</name>
    <name type="common">Rose of Sharon</name>
    <dbReference type="NCBI Taxonomy" id="106335"/>
    <lineage>
        <taxon>Eukaryota</taxon>
        <taxon>Viridiplantae</taxon>
        <taxon>Streptophyta</taxon>
        <taxon>Embryophyta</taxon>
        <taxon>Tracheophyta</taxon>
        <taxon>Spermatophyta</taxon>
        <taxon>Magnoliopsida</taxon>
        <taxon>eudicotyledons</taxon>
        <taxon>Gunneridae</taxon>
        <taxon>Pentapetalae</taxon>
        <taxon>rosids</taxon>
        <taxon>malvids</taxon>
        <taxon>Malvales</taxon>
        <taxon>Malvaceae</taxon>
        <taxon>Malvoideae</taxon>
        <taxon>Hibiscus</taxon>
    </lineage>
</organism>
<dbReference type="PANTHER" id="PTHR43243:SF22">
    <property type="entry name" value="CATIONIC AMINO ACID TRANSPORTER 5"/>
    <property type="match status" value="1"/>
</dbReference>
<dbReference type="EMBL" id="VEPZ02000430">
    <property type="protein sequence ID" value="KAE8725160.1"/>
    <property type="molecule type" value="Genomic_DNA"/>
</dbReference>
<feature type="transmembrane region" description="Helical" evidence="8">
    <location>
        <begin position="266"/>
        <end position="286"/>
    </location>
</feature>
<keyword evidence="5" id="KW-0029">Amino-acid transport</keyword>
<feature type="transmembrane region" description="Helical" evidence="8">
    <location>
        <begin position="76"/>
        <end position="98"/>
    </location>
</feature>
<dbReference type="PIRSF" id="PIRSF006060">
    <property type="entry name" value="AA_transporter"/>
    <property type="match status" value="1"/>
</dbReference>
<feature type="transmembrane region" description="Helical" evidence="8">
    <location>
        <begin position="153"/>
        <end position="178"/>
    </location>
</feature>
<feature type="transmembrane region" description="Helical" evidence="8">
    <location>
        <begin position="394"/>
        <end position="415"/>
    </location>
</feature>
<feature type="transmembrane region" description="Helical" evidence="8">
    <location>
        <begin position="298"/>
        <end position="320"/>
    </location>
</feature>
<evidence type="ECO:0000256" key="8">
    <source>
        <dbReference type="SAM" id="Phobius"/>
    </source>
</evidence>
<gene>
    <name evidence="9" type="ORF">F3Y22_tig00009009pilonHSYRG00161</name>
</gene>
<feature type="transmembrane region" description="Helical" evidence="8">
    <location>
        <begin position="456"/>
        <end position="475"/>
    </location>
</feature>
<evidence type="ECO:0000256" key="3">
    <source>
        <dbReference type="ARBA" id="ARBA00022448"/>
    </source>
</evidence>
<feature type="transmembrane region" description="Helical" evidence="8">
    <location>
        <begin position="110"/>
        <end position="132"/>
    </location>
</feature>
<feature type="transmembrane region" description="Helical" evidence="8">
    <location>
        <begin position="481"/>
        <end position="502"/>
    </location>
</feature>
<keyword evidence="6 8" id="KW-1133">Transmembrane helix</keyword>
<dbReference type="GO" id="GO:0005886">
    <property type="term" value="C:plasma membrane"/>
    <property type="evidence" value="ECO:0007669"/>
    <property type="project" value="TreeGrafter"/>
</dbReference>
<dbReference type="GO" id="GO:0015189">
    <property type="term" value="F:L-lysine transmembrane transporter activity"/>
    <property type="evidence" value="ECO:0007669"/>
    <property type="project" value="TreeGrafter"/>
</dbReference>
<dbReference type="FunFam" id="1.20.1740.10:FF:000035">
    <property type="entry name" value="Cationic amino acid transporter 5"/>
    <property type="match status" value="1"/>
</dbReference>
<keyword evidence="10" id="KW-1185">Reference proteome</keyword>
<dbReference type="PANTHER" id="PTHR43243">
    <property type="entry name" value="INNER MEMBRANE TRANSPORTER YGJI-RELATED"/>
    <property type="match status" value="1"/>
</dbReference>
<dbReference type="AlphaFoldDB" id="A0A6A3C7B9"/>
<feature type="transmembrane region" description="Helical" evidence="8">
    <location>
        <begin position="226"/>
        <end position="246"/>
    </location>
</feature>
<evidence type="ECO:0000313" key="10">
    <source>
        <dbReference type="Proteomes" id="UP000436088"/>
    </source>
</evidence>
<keyword evidence="3" id="KW-0813">Transport</keyword>
<dbReference type="InterPro" id="IPR002293">
    <property type="entry name" value="AA/rel_permease1"/>
</dbReference>
<evidence type="ECO:0000256" key="1">
    <source>
        <dbReference type="ARBA" id="ARBA00004141"/>
    </source>
</evidence>
<comment type="similarity">
    <text evidence="2">Belongs to the amino acid-polyamine-organocation (APC) superfamily. Cationic amino acid transporter (CAT) (TC 2.A.3.3) family.</text>
</comment>
<evidence type="ECO:0000256" key="5">
    <source>
        <dbReference type="ARBA" id="ARBA00022970"/>
    </source>
</evidence>
<feature type="transmembrane region" description="Helical" evidence="8">
    <location>
        <begin position="347"/>
        <end position="373"/>
    </location>
</feature>
<evidence type="ECO:0000313" key="9">
    <source>
        <dbReference type="EMBL" id="KAE8725160.1"/>
    </source>
</evidence>
<keyword evidence="7 8" id="KW-0472">Membrane</keyword>
<evidence type="ECO:0000256" key="4">
    <source>
        <dbReference type="ARBA" id="ARBA00022692"/>
    </source>
</evidence>
<feature type="transmembrane region" description="Helical" evidence="8">
    <location>
        <begin position="421"/>
        <end position="444"/>
    </location>
</feature>
<evidence type="ECO:0000256" key="2">
    <source>
        <dbReference type="ARBA" id="ARBA00008572"/>
    </source>
</evidence>
<proteinExistence type="inferred from homology"/>
<protein>
    <submittedName>
        <fullName evidence="9">Cationic amino acid transporter 8, vacuolar</fullName>
    </submittedName>
</protein>
<dbReference type="Proteomes" id="UP000436088">
    <property type="component" value="Unassembled WGS sequence"/>
</dbReference>
<comment type="subcellular location">
    <subcellularLocation>
        <location evidence="1">Membrane</location>
        <topology evidence="1">Multi-pass membrane protein</topology>
    </subcellularLocation>
</comment>
<keyword evidence="4 8" id="KW-0812">Transmembrane</keyword>
<dbReference type="Pfam" id="PF13520">
    <property type="entry name" value="AA_permease_2"/>
    <property type="match status" value="1"/>
</dbReference>
<evidence type="ECO:0000256" key="7">
    <source>
        <dbReference type="ARBA" id="ARBA00023136"/>
    </source>
</evidence>
<sequence>MSHTGQEAEDDVQQRAYWRWSKDDFLPEESFRNRSTYVSALSQTCSRFKDRLVSRSDDANEITELRKQSENDMKRCLTWWDLTWFGFGSVIGAGIFVLTGQEAHHHAGPAIVLSYVASGISAMLSVFCYTEFSVEIPVAGGSFAYLRVELGDFAAFIAAGNILLEGIVGGAAVARAWTSYFATLINRQPNSLRVHTKNYLLDPIAVAVLAIASTIAMISTKRTSQLNWIATALNGLVIVFVLIAGFSHADPSNLKPFLPNGARGVFQAAAVVFFAYGGFDNIATMAEETKNPSRDIPLGLLGSMSIITVVYCLMALSLTMMQRYTEIDPNAAYSIAFQSVGMKWGKYLVALGALKGMTTVLLVGALGQARYITHIARAHMIPPWFALVHPKSRTPINATLLMTILSAIIAFFSSLDVLASLLSVSTLFIFMMMAVALLVRRYYVREVTPRTNLMKLVIFLLIIIASSMGTSAYWGLRPNGWVGYVITIPLWLSGTIGIAVFVPQQRTPKVWGVPLVPWLPSLSIAINIVTPRPGLCVSTKSSGSHYNY</sequence>
<dbReference type="GO" id="GO:0005313">
    <property type="term" value="F:L-glutamate transmembrane transporter activity"/>
    <property type="evidence" value="ECO:0007669"/>
    <property type="project" value="TreeGrafter"/>
</dbReference>
<evidence type="ECO:0000256" key="6">
    <source>
        <dbReference type="ARBA" id="ARBA00022989"/>
    </source>
</evidence>
<name>A0A6A3C7B9_HIBSY</name>
<reference evidence="9" key="1">
    <citation type="submission" date="2019-09" db="EMBL/GenBank/DDBJ databases">
        <title>Draft genome information of white flower Hibiscus syriacus.</title>
        <authorList>
            <person name="Kim Y.-M."/>
        </authorList>
    </citation>
    <scope>NUCLEOTIDE SEQUENCE [LARGE SCALE GENOMIC DNA]</scope>
    <source>
        <strain evidence="9">YM2019G1</strain>
    </source>
</reference>
<dbReference type="Gene3D" id="1.20.1740.10">
    <property type="entry name" value="Amino acid/polyamine transporter I"/>
    <property type="match status" value="1"/>
</dbReference>